<dbReference type="PANTHER" id="PTHR44591:SF25">
    <property type="entry name" value="CHEMOTAXIS TWO-COMPONENT RESPONSE REGULATOR"/>
    <property type="match status" value="1"/>
</dbReference>
<protein>
    <submittedName>
        <fullName evidence="5">Response regulator</fullName>
    </submittedName>
</protein>
<gene>
    <name evidence="5" type="ORF">GR170_03585</name>
</gene>
<evidence type="ECO:0000256" key="1">
    <source>
        <dbReference type="ARBA" id="ARBA00022553"/>
    </source>
</evidence>
<dbReference type="InterPro" id="IPR011006">
    <property type="entry name" value="CheY-like_superfamily"/>
</dbReference>
<organism evidence="5 6">
    <name type="scientific">Pseudooceanicola albus</name>
    <dbReference type="NCBI Taxonomy" id="2692189"/>
    <lineage>
        <taxon>Bacteria</taxon>
        <taxon>Pseudomonadati</taxon>
        <taxon>Pseudomonadota</taxon>
        <taxon>Alphaproteobacteria</taxon>
        <taxon>Rhodobacterales</taxon>
        <taxon>Paracoccaceae</taxon>
        <taxon>Pseudooceanicola</taxon>
    </lineage>
</organism>
<dbReference type="Gene3D" id="3.40.50.2300">
    <property type="match status" value="1"/>
</dbReference>
<name>A0A6L7FXU6_9RHOB</name>
<feature type="domain" description="Response regulatory" evidence="4">
    <location>
        <begin position="33"/>
        <end position="151"/>
    </location>
</feature>
<reference evidence="5 6" key="1">
    <citation type="submission" date="2019-12" db="EMBL/GenBank/DDBJ databases">
        <authorList>
            <person name="Li M."/>
        </authorList>
    </citation>
    <scope>NUCLEOTIDE SEQUENCE [LARGE SCALE GENOMIC DNA]</scope>
    <source>
        <strain evidence="5 6">GBMRC 2024</strain>
    </source>
</reference>
<evidence type="ECO:0000313" key="5">
    <source>
        <dbReference type="EMBL" id="MXN16904.1"/>
    </source>
</evidence>
<dbReference type="GO" id="GO:0000160">
    <property type="term" value="P:phosphorelay signal transduction system"/>
    <property type="evidence" value="ECO:0007669"/>
    <property type="project" value="InterPro"/>
</dbReference>
<feature type="modified residue" description="4-aspartylphosphate" evidence="2">
    <location>
        <position position="84"/>
    </location>
</feature>
<evidence type="ECO:0000256" key="3">
    <source>
        <dbReference type="SAM" id="MobiDB-lite"/>
    </source>
</evidence>
<keyword evidence="1 2" id="KW-0597">Phosphoprotein</keyword>
<dbReference type="PANTHER" id="PTHR44591">
    <property type="entry name" value="STRESS RESPONSE REGULATOR PROTEIN 1"/>
    <property type="match status" value="1"/>
</dbReference>
<keyword evidence="6" id="KW-1185">Reference proteome</keyword>
<dbReference type="SMART" id="SM00448">
    <property type="entry name" value="REC"/>
    <property type="match status" value="1"/>
</dbReference>
<dbReference type="InterPro" id="IPR050595">
    <property type="entry name" value="Bact_response_regulator"/>
</dbReference>
<sequence>MDVQTEPVPKGEQPVRFPDVAPRAEEPEATTIEVLVLDDSRFDAMTLQRECRSVDLPVRVTIAADMTEFRRALEERHYHLVFIDYLLPDGDGLAAQHLLRSVGRSADSPVVMISGEARLDVAVQAMKDGCIDYKAKDELNRDMLKSLILRALEAGGRVAQANLEAALEAHRREIVETMRDLLREELNRLMPEGAQGRDGVKEMLQRHGLIPEEEERDWSDLLDDADRTFVFYKH</sequence>
<evidence type="ECO:0000313" key="6">
    <source>
        <dbReference type="Proteomes" id="UP000477911"/>
    </source>
</evidence>
<dbReference type="PROSITE" id="PS50110">
    <property type="entry name" value="RESPONSE_REGULATORY"/>
    <property type="match status" value="1"/>
</dbReference>
<accession>A0A6L7FXU6</accession>
<dbReference type="Pfam" id="PF00072">
    <property type="entry name" value="Response_reg"/>
    <property type="match status" value="1"/>
</dbReference>
<dbReference type="SUPFAM" id="SSF52172">
    <property type="entry name" value="CheY-like"/>
    <property type="match status" value="1"/>
</dbReference>
<dbReference type="EMBL" id="WUMU01000003">
    <property type="protein sequence ID" value="MXN16904.1"/>
    <property type="molecule type" value="Genomic_DNA"/>
</dbReference>
<dbReference type="RefSeq" id="WP_160891706.1">
    <property type="nucleotide sequence ID" value="NZ_WUMU01000003.1"/>
</dbReference>
<comment type="caution">
    <text evidence="5">The sequence shown here is derived from an EMBL/GenBank/DDBJ whole genome shotgun (WGS) entry which is preliminary data.</text>
</comment>
<feature type="region of interest" description="Disordered" evidence="3">
    <location>
        <begin position="1"/>
        <end position="25"/>
    </location>
</feature>
<dbReference type="Proteomes" id="UP000477911">
    <property type="component" value="Unassembled WGS sequence"/>
</dbReference>
<dbReference type="AlphaFoldDB" id="A0A6L7FXU6"/>
<dbReference type="CDD" id="cd00156">
    <property type="entry name" value="REC"/>
    <property type="match status" value="1"/>
</dbReference>
<dbReference type="InterPro" id="IPR001789">
    <property type="entry name" value="Sig_transdc_resp-reg_receiver"/>
</dbReference>
<proteinExistence type="predicted"/>
<evidence type="ECO:0000259" key="4">
    <source>
        <dbReference type="PROSITE" id="PS50110"/>
    </source>
</evidence>
<evidence type="ECO:0000256" key="2">
    <source>
        <dbReference type="PROSITE-ProRule" id="PRU00169"/>
    </source>
</evidence>